<dbReference type="Proteomes" id="UP000265566">
    <property type="component" value="Chromosome 8"/>
</dbReference>
<evidence type="ECO:0000313" key="2">
    <source>
        <dbReference type="EMBL" id="AFK46407.1"/>
    </source>
</evidence>
<dbReference type="EMBL" id="BT146613">
    <property type="protein sequence ID" value="AFK46407.1"/>
    <property type="molecule type" value="mRNA"/>
</dbReference>
<gene>
    <name evidence="3" type="ORF">MtrunA17_Chr8g0337811</name>
</gene>
<keyword evidence="1" id="KW-0812">Transmembrane</keyword>
<keyword evidence="1" id="KW-1133">Transmembrane helix</keyword>
<name>I3T1L5_MEDTR</name>
<proteinExistence type="evidence at transcript level"/>
<reference evidence="3" key="2">
    <citation type="journal article" date="2018" name="Nat. Plants">
        <title>Whole-genome landscape of Medicago truncatula symbiotic genes.</title>
        <authorList>
            <person name="Pecrix Y."/>
            <person name="Gamas P."/>
            <person name="Carrere S."/>
        </authorList>
    </citation>
    <scope>NUCLEOTIDE SEQUENCE</scope>
    <source>
        <tissue evidence="3">Leaves</tissue>
    </source>
</reference>
<reference evidence="2" key="1">
    <citation type="submission" date="2012-05" db="EMBL/GenBank/DDBJ databases">
        <authorList>
            <person name="Krishnakumar V."/>
            <person name="Cheung F."/>
            <person name="Xiao Y."/>
            <person name="Chan A."/>
            <person name="Moskal W.A."/>
            <person name="Town C.D."/>
        </authorList>
    </citation>
    <scope>NUCLEOTIDE SEQUENCE</scope>
</reference>
<protein>
    <recommendedName>
        <fullName evidence="4">Transmembrane protein</fullName>
    </recommendedName>
</protein>
<sequence length="63" mass="7492">MNNIIYLSRVLIVLFQTNNNSILVFCLFLSFFVVLVRKSGTLLKSYLVHYFPCCYHMLFFIFS</sequence>
<keyword evidence="1" id="KW-0472">Membrane</keyword>
<dbReference type="EMBL" id="PSQE01000008">
    <property type="protein sequence ID" value="RHN38872.1"/>
    <property type="molecule type" value="Genomic_DNA"/>
</dbReference>
<evidence type="ECO:0008006" key="4">
    <source>
        <dbReference type="Google" id="ProtNLM"/>
    </source>
</evidence>
<feature type="transmembrane region" description="Helical" evidence="1">
    <location>
        <begin position="43"/>
        <end position="62"/>
    </location>
</feature>
<dbReference type="AlphaFoldDB" id="I3T1L5"/>
<organism evidence="2">
    <name type="scientific">Medicago truncatula</name>
    <name type="common">Barrel medic</name>
    <name type="synonym">Medicago tribuloides</name>
    <dbReference type="NCBI Taxonomy" id="3880"/>
    <lineage>
        <taxon>Eukaryota</taxon>
        <taxon>Viridiplantae</taxon>
        <taxon>Streptophyta</taxon>
        <taxon>Embryophyta</taxon>
        <taxon>Tracheophyta</taxon>
        <taxon>Spermatophyta</taxon>
        <taxon>Magnoliopsida</taxon>
        <taxon>eudicotyledons</taxon>
        <taxon>Gunneridae</taxon>
        <taxon>Pentapetalae</taxon>
        <taxon>rosids</taxon>
        <taxon>fabids</taxon>
        <taxon>Fabales</taxon>
        <taxon>Fabaceae</taxon>
        <taxon>Papilionoideae</taxon>
        <taxon>50 kb inversion clade</taxon>
        <taxon>NPAAA clade</taxon>
        <taxon>Hologalegina</taxon>
        <taxon>IRL clade</taxon>
        <taxon>Trifolieae</taxon>
        <taxon>Medicago</taxon>
    </lineage>
</organism>
<evidence type="ECO:0000256" key="1">
    <source>
        <dbReference type="SAM" id="Phobius"/>
    </source>
</evidence>
<feature type="transmembrane region" description="Helical" evidence="1">
    <location>
        <begin position="20"/>
        <end position="36"/>
    </location>
</feature>
<dbReference type="Gramene" id="rna44846">
    <property type="protein sequence ID" value="RHN38872.1"/>
    <property type="gene ID" value="gene44846"/>
</dbReference>
<evidence type="ECO:0000313" key="3">
    <source>
        <dbReference type="EMBL" id="RHN38872.1"/>
    </source>
</evidence>
<accession>I3T1L5</accession>